<evidence type="ECO:0000313" key="3">
    <source>
        <dbReference type="EMBL" id="KAF4312952.1"/>
    </source>
</evidence>
<name>A0A8H4J728_9PEZI</name>
<dbReference type="Proteomes" id="UP000572817">
    <property type="component" value="Unassembled WGS sequence"/>
</dbReference>
<dbReference type="OrthoDB" id="447129at2759"/>
<evidence type="ECO:0000256" key="1">
    <source>
        <dbReference type="SAM" id="MobiDB-lite"/>
    </source>
</evidence>
<dbReference type="InterPro" id="IPR043502">
    <property type="entry name" value="DNA/RNA_pol_sf"/>
</dbReference>
<proteinExistence type="predicted"/>
<protein>
    <submittedName>
        <fullName evidence="3">DNA-repair protein</fullName>
    </submittedName>
</protein>
<dbReference type="GO" id="GO:0006281">
    <property type="term" value="P:DNA repair"/>
    <property type="evidence" value="ECO:0007669"/>
    <property type="project" value="InterPro"/>
</dbReference>
<dbReference type="GO" id="GO:0003887">
    <property type="term" value="F:DNA-directed DNA polymerase activity"/>
    <property type="evidence" value="ECO:0007669"/>
    <property type="project" value="TreeGrafter"/>
</dbReference>
<evidence type="ECO:0000259" key="2">
    <source>
        <dbReference type="PROSITE" id="PS50173"/>
    </source>
</evidence>
<feature type="domain" description="UmuC" evidence="2">
    <location>
        <begin position="19"/>
        <end position="317"/>
    </location>
</feature>
<dbReference type="InterPro" id="IPR043128">
    <property type="entry name" value="Rev_trsase/Diguanyl_cyclase"/>
</dbReference>
<dbReference type="EMBL" id="WWBZ02000001">
    <property type="protein sequence ID" value="KAF4312952.1"/>
    <property type="molecule type" value="Genomic_DNA"/>
</dbReference>
<dbReference type="GO" id="GO:0003684">
    <property type="term" value="F:damaged DNA binding"/>
    <property type="evidence" value="ECO:0007669"/>
    <property type="project" value="InterPro"/>
</dbReference>
<accession>A0A8H4J728</accession>
<dbReference type="SUPFAM" id="SSF56672">
    <property type="entry name" value="DNA/RNA polymerases"/>
    <property type="match status" value="1"/>
</dbReference>
<dbReference type="PANTHER" id="PTHR46404:SF1">
    <property type="entry name" value="DNA POLYMERASE IOTA"/>
    <property type="match status" value="1"/>
</dbReference>
<keyword evidence="4" id="KW-1185">Reference proteome</keyword>
<dbReference type="Pfam" id="PF00817">
    <property type="entry name" value="IMS"/>
    <property type="match status" value="1"/>
</dbReference>
<evidence type="ECO:0000313" key="4">
    <source>
        <dbReference type="Proteomes" id="UP000572817"/>
    </source>
</evidence>
<dbReference type="Gene3D" id="3.30.1490.100">
    <property type="entry name" value="DNA polymerase, Y-family, little finger domain"/>
    <property type="match status" value="1"/>
</dbReference>
<organism evidence="3 4">
    <name type="scientific">Botryosphaeria dothidea</name>
    <dbReference type="NCBI Taxonomy" id="55169"/>
    <lineage>
        <taxon>Eukaryota</taxon>
        <taxon>Fungi</taxon>
        <taxon>Dikarya</taxon>
        <taxon>Ascomycota</taxon>
        <taxon>Pezizomycotina</taxon>
        <taxon>Dothideomycetes</taxon>
        <taxon>Dothideomycetes incertae sedis</taxon>
        <taxon>Botryosphaeriales</taxon>
        <taxon>Botryosphaeriaceae</taxon>
        <taxon>Botryosphaeria</taxon>
    </lineage>
</organism>
<reference evidence="3" key="1">
    <citation type="submission" date="2020-04" db="EMBL/GenBank/DDBJ databases">
        <title>Genome Assembly and Annotation of Botryosphaeria dothidea sdau 11-99, a Latent Pathogen of Apple Fruit Ring Rot in China.</title>
        <authorList>
            <person name="Yu C."/>
            <person name="Diao Y."/>
            <person name="Lu Q."/>
            <person name="Zhao J."/>
            <person name="Cui S."/>
            <person name="Peng C."/>
            <person name="He B."/>
            <person name="Liu H."/>
        </authorList>
    </citation>
    <scope>NUCLEOTIDE SEQUENCE [LARGE SCALE GENOMIC DNA]</scope>
    <source>
        <strain evidence="3">Sdau11-99</strain>
    </source>
</reference>
<gene>
    <name evidence="3" type="ORF">GTA08_BOTSDO00366</name>
</gene>
<dbReference type="InterPro" id="IPR001126">
    <property type="entry name" value="UmuC"/>
</dbReference>
<dbReference type="PANTHER" id="PTHR46404">
    <property type="entry name" value="DNA POLYMERASE IOTA"/>
    <property type="match status" value="1"/>
</dbReference>
<dbReference type="AlphaFoldDB" id="A0A8H4J728"/>
<dbReference type="PROSITE" id="PS50173">
    <property type="entry name" value="UMUC"/>
    <property type="match status" value="1"/>
</dbReference>
<feature type="region of interest" description="Disordered" evidence="1">
    <location>
        <begin position="611"/>
        <end position="697"/>
    </location>
</feature>
<dbReference type="GO" id="GO:0070987">
    <property type="term" value="P:error-free translesion synthesis"/>
    <property type="evidence" value="ECO:0007669"/>
    <property type="project" value="UniProtKB-ARBA"/>
</dbReference>
<dbReference type="Gene3D" id="3.40.1170.60">
    <property type="match status" value="1"/>
</dbReference>
<dbReference type="Gene3D" id="3.30.70.270">
    <property type="match status" value="1"/>
</dbReference>
<dbReference type="InterPro" id="IPR036775">
    <property type="entry name" value="DNA_pol_Y-fam_lit_finger_sf"/>
</dbReference>
<sequence>MQAPPTAPRAPRRRDGRVVIHLDYDAFYCAVVEADNPQLKLLPLAVQRRSLRAARPHCLLMRASREADRRHVQLRSPPPSKPLLKLPGRSLSLKKKPQGLHKLQLVKEAKRLCPDLVRPRTLPPLLQRGPPILLTRVSQVVVLGEDLTRFRNASKLLYRFLRQFSWNGRVQRLGFDEIWLDVTDQVDYNVNLLNPHDLKNAFFCLSKDDPTHGFAFDATHFAGNTFPASNEPSNDISQDLLRLRLLVGSHLAQHLRAELEHQRNYTATVGISTNKLLSKLVGNVKKPNSQTTLLPPYARTAIDFIDAHDIGKIPAIGFKLAQKLREYVLQRPAAFSDGLIYGGTREEVTAGDVRKHVGVSAESLENILGGPGSPHGIGAKVWGLLHGVDDSEVSQAREMPKQISIEDSYIRLDTLDEVVRELRMLALSLLKRMHLDLLEDEEGDEETEQGYRLGSEIAAPSSRPLNAETAAANSAPVRSPAPRSVRKRWIAHPRTLRLSTRPRPPVDPATNTRQRTFARVSRSAHLPNFVFSLTSTVDSLAERLVTEALLPLFRKLHPERSGWNLSLVNVAVTNMADSAGDAKTSSGRNIGQMFKKQNHVLNQWRVTEEHVTPDPGHVPVTGVADGGGDDGDLPDPAAPHELATEFTLSDSRSSGPRYAERRCPAIDARRTGSEDLLVPSESSQDSRATLGDGEVDPGWINEAEDFSLDEPEVRSACAICGALMPAFATAAHARFHALEE</sequence>
<feature type="compositionally biased region" description="Basic and acidic residues" evidence="1">
    <location>
        <begin position="658"/>
        <end position="673"/>
    </location>
</feature>
<comment type="caution">
    <text evidence="3">The sequence shown here is derived from an EMBL/GenBank/DDBJ whole genome shotgun (WGS) entry which is preliminary data.</text>
</comment>
<feature type="region of interest" description="Disordered" evidence="1">
    <location>
        <begin position="456"/>
        <end position="484"/>
    </location>
</feature>